<dbReference type="PROSITE" id="PS00107">
    <property type="entry name" value="PROTEIN_KINASE_ATP"/>
    <property type="match status" value="1"/>
</dbReference>
<dbReference type="PANTHER" id="PTHR44329:SF214">
    <property type="entry name" value="PROTEIN KINASE DOMAIN-CONTAINING PROTEIN"/>
    <property type="match status" value="1"/>
</dbReference>
<gene>
    <name evidence="9" type="ORF">GPECTOR_15g336</name>
</gene>
<dbReference type="InterPro" id="IPR001245">
    <property type="entry name" value="Ser-Thr/Tyr_kinase_cat_dom"/>
</dbReference>
<organism evidence="9 10">
    <name type="scientific">Gonium pectorale</name>
    <name type="common">Green alga</name>
    <dbReference type="NCBI Taxonomy" id="33097"/>
    <lineage>
        <taxon>Eukaryota</taxon>
        <taxon>Viridiplantae</taxon>
        <taxon>Chlorophyta</taxon>
        <taxon>core chlorophytes</taxon>
        <taxon>Chlorophyceae</taxon>
        <taxon>CS clade</taxon>
        <taxon>Chlamydomonadales</taxon>
        <taxon>Volvocaceae</taxon>
        <taxon>Gonium</taxon>
    </lineage>
</organism>
<dbReference type="OrthoDB" id="543953at2759"/>
<dbReference type="Pfam" id="PF07714">
    <property type="entry name" value="PK_Tyr_Ser-Thr"/>
    <property type="match status" value="1"/>
</dbReference>
<sequence>MGSTVSVSNADAFVSALLNQTVGTIRVVNDVIMNSTRVRAQIRQALNDSEEVELSRSVSNRSSLALLDFGMATRFIYLGEADVLEFRALHIRGMYQLLDEVPSILTEDSTGTVRFSSVVSQRTACLPPSQQLQKIVDAARASGGGMSNDAALIGTAPANDEPAFAPSPDASATSNSDLPYDFGSTTAPVLDSELCLPLSGSDADTLGTDLCYESPLWLQDYSFTVTSAKRNPEESGLVAPSKPDGSDFGPAFTSGLRISFNMTIVVCDVFVDDKCADQTGDELAACIQELLDRKMARPPPSPLLPSRAPSPPPIPASPPPAILTRSDSKTVPLTVTLLPALLGSLGLAAVVLGGIVLCRRYQRQRGDPGAACFGKLAQQDSEGIPELEAGRGGEGGDGASRGAGAAAGGGGMGEALDDSRSNKGKGRASPSTGSQYGKYGKRAAGGDVPYAGGSAAGTMSSQGLSSTTTGLTMATTPGVTPPDSGNTDPTKAITLHHMLGSGSFGRVYYGLWQSQIVAVKIIPHTSAANTKVQQEVALCIRFNHPNVVRSLHCVTFESNSPQHQLSQVESLRSTSTATASTQQGLNMETWIVLEYCNAGSLASHLSLKAAALDTAGPSGGAAGPESTASGAVAAQGSSLLATPNASLGQPAQQPRDAALTHMRGMLSVARDIACGMAYLHSLNVCHGDLKCENVLLTAKPDAAVSSQDEQQRPSASAAAGGLSAPAVPFVAKVADFGLSKTFSDVSTHMSTATVGTVTHMCPVLLLTGQMRPSCDVFSFGIMLWQIITGGTPFAGMRYAEIVYKVAVAGMRPEFPPHVPRRLVAIAEACWAADPNVRPTFEQLVTQLSELLEVADQLQAEQEGALLAARASAVRPEDVSVAAVTSEEDRLVVNQWAAAAAAALLE</sequence>
<feature type="region of interest" description="Disordered" evidence="7">
    <location>
        <begin position="297"/>
        <end position="321"/>
    </location>
</feature>
<keyword evidence="10" id="KW-1185">Reference proteome</keyword>
<accession>A0A150GLG6</accession>
<evidence type="ECO:0000256" key="2">
    <source>
        <dbReference type="ARBA" id="ARBA00022679"/>
    </source>
</evidence>
<dbReference type="AlphaFoldDB" id="A0A150GLG6"/>
<dbReference type="STRING" id="33097.A0A150GLG6"/>
<evidence type="ECO:0000256" key="7">
    <source>
        <dbReference type="SAM" id="MobiDB-lite"/>
    </source>
</evidence>
<dbReference type="Gene3D" id="1.10.510.10">
    <property type="entry name" value="Transferase(Phosphotransferase) domain 1"/>
    <property type="match status" value="1"/>
</dbReference>
<protein>
    <recommendedName>
        <fullName evidence="8">Protein kinase domain-containing protein</fullName>
    </recommendedName>
</protein>
<comment type="caution">
    <text evidence="9">The sequence shown here is derived from an EMBL/GenBank/DDBJ whole genome shotgun (WGS) entry which is preliminary data.</text>
</comment>
<dbReference type="InterPro" id="IPR000719">
    <property type="entry name" value="Prot_kinase_dom"/>
</dbReference>
<dbReference type="GO" id="GO:0005524">
    <property type="term" value="F:ATP binding"/>
    <property type="evidence" value="ECO:0007669"/>
    <property type="project" value="UniProtKB-UniRule"/>
</dbReference>
<evidence type="ECO:0000256" key="5">
    <source>
        <dbReference type="ARBA" id="ARBA00022840"/>
    </source>
</evidence>
<dbReference type="PANTHER" id="PTHR44329">
    <property type="entry name" value="SERINE/THREONINE-PROTEIN KINASE TNNI3K-RELATED"/>
    <property type="match status" value="1"/>
</dbReference>
<evidence type="ECO:0000256" key="6">
    <source>
        <dbReference type="PROSITE-ProRule" id="PRU10141"/>
    </source>
</evidence>
<keyword evidence="3 6" id="KW-0547">Nucleotide-binding</keyword>
<evidence type="ECO:0000313" key="9">
    <source>
        <dbReference type="EMBL" id="KXZ50652.1"/>
    </source>
</evidence>
<keyword evidence="2" id="KW-0808">Transferase</keyword>
<proteinExistence type="predicted"/>
<evidence type="ECO:0000259" key="8">
    <source>
        <dbReference type="PROSITE" id="PS50011"/>
    </source>
</evidence>
<dbReference type="PROSITE" id="PS50011">
    <property type="entry name" value="PROTEIN_KINASE_DOM"/>
    <property type="match status" value="1"/>
</dbReference>
<dbReference type="SUPFAM" id="SSF56112">
    <property type="entry name" value="Protein kinase-like (PK-like)"/>
    <property type="match status" value="1"/>
</dbReference>
<dbReference type="InterPro" id="IPR008271">
    <property type="entry name" value="Ser/Thr_kinase_AS"/>
</dbReference>
<keyword evidence="5 6" id="KW-0067">ATP-binding</keyword>
<dbReference type="Proteomes" id="UP000075714">
    <property type="component" value="Unassembled WGS sequence"/>
</dbReference>
<dbReference type="InterPro" id="IPR051681">
    <property type="entry name" value="Ser/Thr_Kinases-Pseudokinases"/>
</dbReference>
<dbReference type="GO" id="GO:0004674">
    <property type="term" value="F:protein serine/threonine kinase activity"/>
    <property type="evidence" value="ECO:0007669"/>
    <property type="project" value="UniProtKB-KW"/>
</dbReference>
<feature type="region of interest" description="Disordered" evidence="7">
    <location>
        <begin position="455"/>
        <end position="488"/>
    </location>
</feature>
<feature type="binding site" evidence="6">
    <location>
        <position position="520"/>
    </location>
    <ligand>
        <name>ATP</name>
        <dbReference type="ChEBI" id="CHEBI:30616"/>
    </ligand>
</feature>
<dbReference type="InterPro" id="IPR011009">
    <property type="entry name" value="Kinase-like_dom_sf"/>
</dbReference>
<keyword evidence="1" id="KW-0723">Serine/threonine-protein kinase</keyword>
<dbReference type="InterPro" id="IPR017441">
    <property type="entry name" value="Protein_kinase_ATP_BS"/>
</dbReference>
<dbReference type="Gene3D" id="3.30.200.20">
    <property type="entry name" value="Phosphorylase Kinase, domain 1"/>
    <property type="match status" value="1"/>
</dbReference>
<feature type="compositionally biased region" description="Low complexity" evidence="7">
    <location>
        <begin position="457"/>
        <end position="478"/>
    </location>
</feature>
<dbReference type="PROSITE" id="PS00108">
    <property type="entry name" value="PROTEIN_KINASE_ST"/>
    <property type="match status" value="1"/>
</dbReference>
<feature type="region of interest" description="Disordered" evidence="7">
    <location>
        <begin position="157"/>
        <end position="178"/>
    </location>
</feature>
<dbReference type="SMART" id="SM00220">
    <property type="entry name" value="S_TKc"/>
    <property type="match status" value="1"/>
</dbReference>
<feature type="domain" description="Protein kinase" evidence="8">
    <location>
        <begin position="493"/>
        <end position="851"/>
    </location>
</feature>
<keyword evidence="4" id="KW-0418">Kinase</keyword>
<reference evidence="10" key="1">
    <citation type="journal article" date="2016" name="Nat. Commun.">
        <title>The Gonium pectorale genome demonstrates co-option of cell cycle regulation during the evolution of multicellularity.</title>
        <authorList>
            <person name="Hanschen E.R."/>
            <person name="Marriage T.N."/>
            <person name="Ferris P.J."/>
            <person name="Hamaji T."/>
            <person name="Toyoda A."/>
            <person name="Fujiyama A."/>
            <person name="Neme R."/>
            <person name="Noguchi H."/>
            <person name="Minakuchi Y."/>
            <person name="Suzuki M."/>
            <person name="Kawai-Toyooka H."/>
            <person name="Smith D.R."/>
            <person name="Sparks H."/>
            <person name="Anderson J."/>
            <person name="Bakaric R."/>
            <person name="Luria V."/>
            <person name="Karger A."/>
            <person name="Kirschner M.W."/>
            <person name="Durand P.M."/>
            <person name="Michod R.E."/>
            <person name="Nozaki H."/>
            <person name="Olson B.J."/>
        </authorList>
    </citation>
    <scope>NUCLEOTIDE SEQUENCE [LARGE SCALE GENOMIC DNA]</scope>
    <source>
        <strain evidence="10">NIES-2863</strain>
    </source>
</reference>
<feature type="region of interest" description="Disordered" evidence="7">
    <location>
        <begin position="383"/>
        <end position="440"/>
    </location>
</feature>
<dbReference type="EMBL" id="LSYV01000016">
    <property type="protein sequence ID" value="KXZ50652.1"/>
    <property type="molecule type" value="Genomic_DNA"/>
</dbReference>
<evidence type="ECO:0000256" key="4">
    <source>
        <dbReference type="ARBA" id="ARBA00022777"/>
    </source>
</evidence>
<feature type="compositionally biased region" description="Gly residues" evidence="7">
    <location>
        <begin position="390"/>
        <end position="413"/>
    </location>
</feature>
<evidence type="ECO:0000256" key="1">
    <source>
        <dbReference type="ARBA" id="ARBA00022527"/>
    </source>
</evidence>
<evidence type="ECO:0000313" key="10">
    <source>
        <dbReference type="Proteomes" id="UP000075714"/>
    </source>
</evidence>
<evidence type="ECO:0000256" key="3">
    <source>
        <dbReference type="ARBA" id="ARBA00022741"/>
    </source>
</evidence>
<name>A0A150GLG6_GONPE</name>